<organism evidence="1 2">
    <name type="scientific">Panagrolaimus sp. PS1159</name>
    <dbReference type="NCBI Taxonomy" id="55785"/>
    <lineage>
        <taxon>Eukaryota</taxon>
        <taxon>Metazoa</taxon>
        <taxon>Ecdysozoa</taxon>
        <taxon>Nematoda</taxon>
        <taxon>Chromadorea</taxon>
        <taxon>Rhabditida</taxon>
        <taxon>Tylenchina</taxon>
        <taxon>Panagrolaimomorpha</taxon>
        <taxon>Panagrolaimoidea</taxon>
        <taxon>Panagrolaimidae</taxon>
        <taxon>Panagrolaimus</taxon>
    </lineage>
</organism>
<dbReference type="WBParaSite" id="PS1159_v2.g9785.t1">
    <property type="protein sequence ID" value="PS1159_v2.g9785.t1"/>
    <property type="gene ID" value="PS1159_v2.g9785"/>
</dbReference>
<dbReference type="Proteomes" id="UP000887580">
    <property type="component" value="Unplaced"/>
</dbReference>
<name>A0AC35GY30_9BILA</name>
<evidence type="ECO:0000313" key="2">
    <source>
        <dbReference type="WBParaSite" id="PS1159_v2.g9785.t1"/>
    </source>
</evidence>
<accession>A0AC35GY30</accession>
<protein>
    <submittedName>
        <fullName evidence="2">Tyrosine-protein phosphatase domain-containing protein</fullName>
    </submittedName>
</protein>
<proteinExistence type="predicted"/>
<reference evidence="2" key="1">
    <citation type="submission" date="2022-11" db="UniProtKB">
        <authorList>
            <consortium name="WormBaseParasite"/>
        </authorList>
    </citation>
    <scope>IDENTIFICATION</scope>
</reference>
<sequence length="246" mass="28353">MKNPAIPKASKKLFNERHHVLINPQQQILANLASKNPKDFYKEWNSIINDTQLKDLSSVAWTKYKQSSINRYSNIPCIDNERVIVPGIPFFNGNYIKNSDGQKIFIAGQGPTTDSVEDLWNVVMQEGVTVIVMLCLPFEESFDKISGKIISKEKSFIYWPTNTKFHFDGFEVEATNVKEELFNQGRESVMVSKLRVIDSKKQKHVRTVLHVQLKSWKDLSIPDSTKATMYIMKKFVNPEIEKNRPV</sequence>
<evidence type="ECO:0000313" key="1">
    <source>
        <dbReference type="Proteomes" id="UP000887580"/>
    </source>
</evidence>